<proteinExistence type="predicted"/>
<dbReference type="AlphaFoldDB" id="A0A7T8GRV3"/>
<gene>
    <name evidence="1" type="ORF">FKW44_021751</name>
</gene>
<reference evidence="2" key="1">
    <citation type="submission" date="2021-01" db="EMBL/GenBank/DDBJ databases">
        <title>Caligus Genome Assembly.</title>
        <authorList>
            <person name="Gallardo-Escarate C."/>
        </authorList>
    </citation>
    <scope>NUCLEOTIDE SEQUENCE [LARGE SCALE GENOMIC DNA]</scope>
</reference>
<dbReference type="EMBL" id="CP045905">
    <property type="protein sequence ID" value="QQP36602.1"/>
    <property type="molecule type" value="Genomic_DNA"/>
</dbReference>
<keyword evidence="2" id="KW-1185">Reference proteome</keyword>
<dbReference type="OrthoDB" id="2789670at2759"/>
<evidence type="ECO:0000313" key="1">
    <source>
        <dbReference type="EMBL" id="QQP36602.1"/>
    </source>
</evidence>
<organism evidence="1 2">
    <name type="scientific">Caligus rogercresseyi</name>
    <name type="common">Sea louse</name>
    <dbReference type="NCBI Taxonomy" id="217165"/>
    <lineage>
        <taxon>Eukaryota</taxon>
        <taxon>Metazoa</taxon>
        <taxon>Ecdysozoa</taxon>
        <taxon>Arthropoda</taxon>
        <taxon>Crustacea</taxon>
        <taxon>Multicrustacea</taxon>
        <taxon>Hexanauplia</taxon>
        <taxon>Copepoda</taxon>
        <taxon>Siphonostomatoida</taxon>
        <taxon>Caligidae</taxon>
        <taxon>Caligus</taxon>
    </lineage>
</organism>
<feature type="non-terminal residue" evidence="1">
    <location>
        <position position="88"/>
    </location>
</feature>
<name>A0A7T8GRV3_CALRO</name>
<protein>
    <submittedName>
        <fullName evidence="1">Cytochrome P450 9a20</fullName>
    </submittedName>
</protein>
<dbReference type="Proteomes" id="UP000595437">
    <property type="component" value="Chromosome 16"/>
</dbReference>
<sequence>TLFVFPNDAFGLSEEHFSEPEKFEPHHFSEEEKKNRSVYSYLHLDKAQGTALECDLLYFKSRHVSTGNMILPNKENERKAKRPRSIYI</sequence>
<feature type="non-terminal residue" evidence="1">
    <location>
        <position position="1"/>
    </location>
</feature>
<accession>A0A7T8GRV3</accession>
<evidence type="ECO:0000313" key="2">
    <source>
        <dbReference type="Proteomes" id="UP000595437"/>
    </source>
</evidence>